<organism evidence="1 2">
    <name type="scientific">Dyella halodurans</name>
    <dbReference type="NCBI Taxonomy" id="1920171"/>
    <lineage>
        <taxon>Bacteria</taxon>
        <taxon>Pseudomonadati</taxon>
        <taxon>Pseudomonadota</taxon>
        <taxon>Gammaproteobacteria</taxon>
        <taxon>Lysobacterales</taxon>
        <taxon>Rhodanobacteraceae</taxon>
        <taxon>Dyella</taxon>
    </lineage>
</organism>
<sequence>MLAMLLIVVMPAISRSLPMPGSMHGLDDGCPHHLAETGHPASPDGPADSTERCGYCVLLNHNSLLASGKVLHLLPAAPSMAVHVLAKADDAYASPILSAHPRGPPLIG</sequence>
<name>A0ABV9C3J7_9GAMM</name>
<dbReference type="Pfam" id="PF11162">
    <property type="entry name" value="DUF2946"/>
    <property type="match status" value="1"/>
</dbReference>
<evidence type="ECO:0000313" key="2">
    <source>
        <dbReference type="Proteomes" id="UP001595961"/>
    </source>
</evidence>
<proteinExistence type="predicted"/>
<protein>
    <submittedName>
        <fullName evidence="1">DUF2946 domain-containing protein</fullName>
    </submittedName>
</protein>
<comment type="caution">
    <text evidence="1">The sequence shown here is derived from an EMBL/GenBank/DDBJ whole genome shotgun (WGS) entry which is preliminary data.</text>
</comment>
<dbReference type="Proteomes" id="UP001595961">
    <property type="component" value="Unassembled WGS sequence"/>
</dbReference>
<gene>
    <name evidence="1" type="ORF">ACFO5W_12415</name>
</gene>
<dbReference type="InterPro" id="IPR021333">
    <property type="entry name" value="DUF2946"/>
</dbReference>
<evidence type="ECO:0000313" key="1">
    <source>
        <dbReference type="EMBL" id="MFC4527440.1"/>
    </source>
</evidence>
<dbReference type="EMBL" id="JBHSGA010000017">
    <property type="protein sequence ID" value="MFC4527440.1"/>
    <property type="molecule type" value="Genomic_DNA"/>
</dbReference>
<keyword evidence="2" id="KW-1185">Reference proteome</keyword>
<accession>A0ABV9C3J7</accession>
<dbReference type="RefSeq" id="WP_266150424.1">
    <property type="nucleotide sequence ID" value="NZ_JAPDPF010000004.1"/>
</dbReference>
<reference evidence="2" key="1">
    <citation type="journal article" date="2019" name="Int. J. Syst. Evol. Microbiol.">
        <title>The Global Catalogue of Microorganisms (GCM) 10K type strain sequencing project: providing services to taxonomists for standard genome sequencing and annotation.</title>
        <authorList>
            <consortium name="The Broad Institute Genomics Platform"/>
            <consortium name="The Broad Institute Genome Sequencing Center for Infectious Disease"/>
            <person name="Wu L."/>
            <person name="Ma J."/>
        </authorList>
    </citation>
    <scope>NUCLEOTIDE SEQUENCE [LARGE SCALE GENOMIC DNA]</scope>
    <source>
        <strain evidence="2">CCM 4481</strain>
    </source>
</reference>